<gene>
    <name evidence="2" type="ORF">BQ4739_LOCUS10056</name>
</gene>
<dbReference type="AlphaFoldDB" id="A0A383VXX7"/>
<evidence type="ECO:0000313" key="3">
    <source>
        <dbReference type="Proteomes" id="UP000256970"/>
    </source>
</evidence>
<dbReference type="SUPFAM" id="SSF53474">
    <property type="entry name" value="alpha/beta-Hydrolases"/>
    <property type="match status" value="1"/>
</dbReference>
<name>A0A383VXX7_TETOB</name>
<accession>A0A383VXX7</accession>
<proteinExistence type="predicted"/>
<dbReference type="InterPro" id="IPR029058">
    <property type="entry name" value="AB_hydrolase_fold"/>
</dbReference>
<dbReference type="Proteomes" id="UP000256970">
    <property type="component" value="Unassembled WGS sequence"/>
</dbReference>
<feature type="compositionally biased region" description="Low complexity" evidence="1">
    <location>
        <begin position="445"/>
        <end position="455"/>
    </location>
</feature>
<dbReference type="EMBL" id="FNXT01000954">
    <property type="protein sequence ID" value="SZX69780.1"/>
    <property type="molecule type" value="Genomic_DNA"/>
</dbReference>
<evidence type="ECO:0000256" key="1">
    <source>
        <dbReference type="SAM" id="MobiDB-lite"/>
    </source>
</evidence>
<dbReference type="Pfam" id="PF09752">
    <property type="entry name" value="ABHD18"/>
    <property type="match status" value="1"/>
</dbReference>
<evidence type="ECO:0000313" key="2">
    <source>
        <dbReference type="EMBL" id="SZX69780.1"/>
    </source>
</evidence>
<feature type="region of interest" description="Disordered" evidence="1">
    <location>
        <begin position="427"/>
        <end position="495"/>
    </location>
</feature>
<reference evidence="2 3" key="1">
    <citation type="submission" date="2016-10" db="EMBL/GenBank/DDBJ databases">
        <authorList>
            <person name="Cai Z."/>
        </authorList>
    </citation>
    <scope>NUCLEOTIDE SEQUENCE [LARGE SCALE GENOMIC DNA]</scope>
</reference>
<sequence length="622" mass="66826">MEVLKPLLGSSFRSQPAINALLQHFLGYAGKPLDLLYSRIGGLNGRFFPDGWGNLGIVNLKEDIDLIKQGAWASEGIKVEWKLLQQGCWEGVPYKLYEGSYRTPCVNRIYDALPAESRRGRVQLLMPAAGLGATQLQRGIQPLFSGRHTPAAVLHLAATGDHGFSRRLRLAAPLLQQGVCQLVHESPYYGARRPPQQRGSKLCAVSDLLALGWATIYESLCLLGWLEAEGVTQRGICGLSMGGVHASMTAGLYPRPLAITPLLTPRSAAVAYCDGALAPLMAWRALLQERDVADNEVEHVVAAAARPVSLLHRARYVRLQQLEQQLEMVEGSRELWQQQQQQQFSAEHQREEAKSVEAVAAVQQAAALAAVTEAAAAEQFMADNQQQQQQQQQQQMSWSGSAGCAAAGLQEAMAALAGTAATAAAAPSADLSSHQHGQLDRASHHSSSSSSPTSSRPIDDNCRLNTASQQQQQNHASQDLDSWRRQTWRKQPASSATGLEAAAAAAATAAAADPSGLLAALGADAPPADTFRRLRHVLETYTDVTRYPTPVRPDAAVLVAARHDGYVDMASVQALQAHWPGSELRLVDGGHVSAFLLHQEAFRAALRDSLARLEAGAPPAGA</sequence>
<dbReference type="PANTHER" id="PTHR13617">
    <property type="entry name" value="PROTEIN ABHD18"/>
    <property type="match status" value="1"/>
</dbReference>
<feature type="compositionally biased region" description="Polar residues" evidence="1">
    <location>
        <begin position="463"/>
        <end position="480"/>
    </location>
</feature>
<dbReference type="Gene3D" id="3.40.50.1820">
    <property type="entry name" value="alpha/beta hydrolase"/>
    <property type="match status" value="2"/>
</dbReference>
<dbReference type="PANTHER" id="PTHR13617:SF14">
    <property type="entry name" value="PROTEIN ABHD18"/>
    <property type="match status" value="1"/>
</dbReference>
<organism evidence="2 3">
    <name type="scientific">Tetradesmus obliquus</name>
    <name type="common">Green alga</name>
    <name type="synonym">Acutodesmus obliquus</name>
    <dbReference type="NCBI Taxonomy" id="3088"/>
    <lineage>
        <taxon>Eukaryota</taxon>
        <taxon>Viridiplantae</taxon>
        <taxon>Chlorophyta</taxon>
        <taxon>core chlorophytes</taxon>
        <taxon>Chlorophyceae</taxon>
        <taxon>CS clade</taxon>
        <taxon>Sphaeropleales</taxon>
        <taxon>Scenedesmaceae</taxon>
        <taxon>Tetradesmus</taxon>
    </lineage>
</organism>
<keyword evidence="3" id="KW-1185">Reference proteome</keyword>
<protein>
    <submittedName>
        <fullName evidence="2">Uncharacterized protein</fullName>
    </submittedName>
</protein>
<dbReference type="InterPro" id="IPR019149">
    <property type="entry name" value="ABHD18"/>
</dbReference>